<dbReference type="EMBL" id="LCFK01000036">
    <property type="protein sequence ID" value="KKS92747.1"/>
    <property type="molecule type" value="Genomic_DNA"/>
</dbReference>
<protein>
    <submittedName>
        <fullName evidence="1">Uncharacterized protein</fullName>
    </submittedName>
</protein>
<accession>A0A0G1D4X9</accession>
<dbReference type="AlphaFoldDB" id="A0A0G1D4X9"/>
<proteinExistence type="predicted"/>
<evidence type="ECO:0000313" key="2">
    <source>
        <dbReference type="Proteomes" id="UP000033980"/>
    </source>
</evidence>
<comment type="caution">
    <text evidence="1">The sequence shown here is derived from an EMBL/GenBank/DDBJ whole genome shotgun (WGS) entry which is preliminary data.</text>
</comment>
<name>A0A0G1D4X9_9BACT</name>
<gene>
    <name evidence="1" type="ORF">UV68_C0036G0011</name>
</gene>
<dbReference type="Proteomes" id="UP000033980">
    <property type="component" value="Unassembled WGS sequence"/>
</dbReference>
<organism evidence="1 2">
    <name type="scientific">Candidatus Collierbacteria bacterium GW2011_GWC2_43_12</name>
    <dbReference type="NCBI Taxonomy" id="1618390"/>
    <lineage>
        <taxon>Bacteria</taxon>
        <taxon>Candidatus Collieribacteriota</taxon>
    </lineage>
</organism>
<evidence type="ECO:0000313" key="1">
    <source>
        <dbReference type="EMBL" id="KKS92747.1"/>
    </source>
</evidence>
<reference evidence="1 2" key="1">
    <citation type="journal article" date="2015" name="Nature">
        <title>rRNA introns, odd ribosomes, and small enigmatic genomes across a large radiation of phyla.</title>
        <authorList>
            <person name="Brown C.T."/>
            <person name="Hug L.A."/>
            <person name="Thomas B.C."/>
            <person name="Sharon I."/>
            <person name="Castelle C.J."/>
            <person name="Singh A."/>
            <person name="Wilkins M.J."/>
            <person name="Williams K.H."/>
            <person name="Banfield J.F."/>
        </authorList>
    </citation>
    <scope>NUCLEOTIDE SEQUENCE [LARGE SCALE GENOMIC DNA]</scope>
</reference>
<sequence length="97" mass="10806">MSFWKDRVDVSGSFDSDKVGKIWLDKVTAAVEAFLNVVSVTIGGFHFDSGKKLVAVRAVHKFILLYLDCHVTPFLAMTIGSGKLKICNLSFWALLRQ</sequence>